<dbReference type="OMA" id="YWIWRGK"/>
<evidence type="ECO:0000256" key="3">
    <source>
        <dbReference type="RuleBase" id="RU000363"/>
    </source>
</evidence>
<dbReference type="VEuPathDB" id="FungiDB:TRIVIDRAFT_47454"/>
<dbReference type="InParanoid" id="G9N497"/>
<organism evidence="4 5">
    <name type="scientific">Hypocrea virens (strain Gv29-8 / FGSC 10586)</name>
    <name type="common">Gliocladium virens</name>
    <name type="synonym">Trichoderma virens</name>
    <dbReference type="NCBI Taxonomy" id="413071"/>
    <lineage>
        <taxon>Eukaryota</taxon>
        <taxon>Fungi</taxon>
        <taxon>Dikarya</taxon>
        <taxon>Ascomycota</taxon>
        <taxon>Pezizomycotina</taxon>
        <taxon>Sordariomycetes</taxon>
        <taxon>Hypocreomycetidae</taxon>
        <taxon>Hypocreales</taxon>
        <taxon>Hypocreaceae</taxon>
        <taxon>Trichoderma</taxon>
    </lineage>
</organism>
<keyword evidence="5" id="KW-1185">Reference proteome</keyword>
<proteinExistence type="inferred from homology"/>
<dbReference type="RefSeq" id="XP_013952623.1">
    <property type="nucleotide sequence ID" value="XM_014097148.1"/>
</dbReference>
<dbReference type="InterPro" id="IPR036291">
    <property type="entry name" value="NAD(P)-bd_dom_sf"/>
</dbReference>
<dbReference type="InterPro" id="IPR002347">
    <property type="entry name" value="SDR_fam"/>
</dbReference>
<name>G9N497_HYPVG</name>
<evidence type="ECO:0000313" key="5">
    <source>
        <dbReference type="Proteomes" id="UP000007115"/>
    </source>
</evidence>
<dbReference type="GO" id="GO:0005783">
    <property type="term" value="C:endoplasmic reticulum"/>
    <property type="evidence" value="ECO:0007669"/>
    <property type="project" value="TreeGrafter"/>
</dbReference>
<reference evidence="4 5" key="1">
    <citation type="journal article" date="2011" name="Genome Biol.">
        <title>Comparative genome sequence analysis underscores mycoparasitism as the ancestral life style of Trichoderma.</title>
        <authorList>
            <person name="Kubicek C.P."/>
            <person name="Herrera-Estrella A."/>
            <person name="Seidl-Seiboth V."/>
            <person name="Martinez D.A."/>
            <person name="Druzhinina I.S."/>
            <person name="Thon M."/>
            <person name="Zeilinger S."/>
            <person name="Casas-Flores S."/>
            <person name="Horwitz B.A."/>
            <person name="Mukherjee P.K."/>
            <person name="Mukherjee M."/>
            <person name="Kredics L."/>
            <person name="Alcaraz L.D."/>
            <person name="Aerts A."/>
            <person name="Antal Z."/>
            <person name="Atanasova L."/>
            <person name="Cervantes-Badillo M.G."/>
            <person name="Challacombe J."/>
            <person name="Chertkov O."/>
            <person name="McCluskey K."/>
            <person name="Coulpier F."/>
            <person name="Deshpande N."/>
            <person name="von Doehren H."/>
            <person name="Ebbole D.J."/>
            <person name="Esquivel-Naranjo E.U."/>
            <person name="Fekete E."/>
            <person name="Flipphi M."/>
            <person name="Glaser F."/>
            <person name="Gomez-Rodriguez E.Y."/>
            <person name="Gruber S."/>
            <person name="Han C."/>
            <person name="Henrissat B."/>
            <person name="Hermosa R."/>
            <person name="Hernandez-Onate M."/>
            <person name="Karaffa L."/>
            <person name="Kosti I."/>
            <person name="Le Crom S."/>
            <person name="Lindquist E."/>
            <person name="Lucas S."/>
            <person name="Luebeck M."/>
            <person name="Luebeck P.S."/>
            <person name="Margeot A."/>
            <person name="Metz B."/>
            <person name="Misra M."/>
            <person name="Nevalainen H."/>
            <person name="Omann M."/>
            <person name="Packer N."/>
            <person name="Perrone G."/>
            <person name="Uresti-Rivera E.E."/>
            <person name="Salamov A."/>
            <person name="Schmoll M."/>
            <person name="Seiboth B."/>
            <person name="Shapiro H."/>
            <person name="Sukno S."/>
            <person name="Tamayo-Ramos J.A."/>
            <person name="Tisch D."/>
            <person name="Wiest A."/>
            <person name="Wilkinson H.H."/>
            <person name="Zhang M."/>
            <person name="Coutinho P.M."/>
            <person name="Kenerley C.M."/>
            <person name="Monte E."/>
            <person name="Baker S.E."/>
            <person name="Grigoriev I.V."/>
        </authorList>
    </citation>
    <scope>NUCLEOTIDE SEQUENCE [LARGE SCALE GENOMIC DNA]</scope>
    <source>
        <strain evidence="5">Gv29-8 / FGSC 10586</strain>
    </source>
</reference>
<dbReference type="SUPFAM" id="SSF51735">
    <property type="entry name" value="NAD(P)-binding Rossmann-fold domains"/>
    <property type="match status" value="1"/>
</dbReference>
<protein>
    <submittedName>
        <fullName evidence="4">Uncharacterized protein</fullName>
    </submittedName>
</protein>
<evidence type="ECO:0000313" key="4">
    <source>
        <dbReference type="EMBL" id="EHK18423.1"/>
    </source>
</evidence>
<dbReference type="PRINTS" id="PR00081">
    <property type="entry name" value="GDHRDH"/>
</dbReference>
<dbReference type="Pfam" id="PF00106">
    <property type="entry name" value="adh_short"/>
    <property type="match status" value="1"/>
</dbReference>
<dbReference type="GO" id="GO:0005811">
    <property type="term" value="C:lipid droplet"/>
    <property type="evidence" value="ECO:0007669"/>
    <property type="project" value="TreeGrafter"/>
</dbReference>
<dbReference type="HOGENOM" id="CLU_010194_2_9_1"/>
<gene>
    <name evidence="4" type="ORF">TRIVIDRAFT_47454</name>
</gene>
<dbReference type="STRING" id="413071.G9N497"/>
<evidence type="ECO:0000256" key="1">
    <source>
        <dbReference type="ARBA" id="ARBA00006484"/>
    </source>
</evidence>
<comment type="similarity">
    <text evidence="1 3">Belongs to the short-chain dehydrogenases/reductases (SDR) family.</text>
</comment>
<dbReference type="OrthoDB" id="2102561at2759"/>
<sequence length="297" mass="31323">MAAKRTVLISGCSDGSLGSELARAFHRNGWQVFASARNLARLKQAQDAGIEIVQLDTTSDESIAACVAQISELTGGSLDALVNNAGAGYSMPVMDLDIAQTRQLFDLNVFSLITVTRAFFPLLVKSSSGGLVVNNTSCMALPHASMPFSGAYNASKAAAANFSEVLRVELAPFGIKVTNLVTGSVKSTFHANAPHISLPPTSIYNVAKEAVEKWMSGAEATATGADPIEWAEGVVKDLSKTKPPLWVWRGKHAMAARIGSFLPVGALDSIYASRTGLNEVSRKLKEQGGVGSINKTP</sequence>
<dbReference type="PANTHER" id="PTHR44169:SF3">
    <property type="entry name" value="SHORT-CHAIN DEHYDROGENASE SRDE"/>
    <property type="match status" value="1"/>
</dbReference>
<dbReference type="PANTHER" id="PTHR44169">
    <property type="entry name" value="NADPH-DEPENDENT 1-ACYLDIHYDROXYACETONE PHOSPHATE REDUCTASE"/>
    <property type="match status" value="1"/>
</dbReference>
<dbReference type="eggNOG" id="KOG1209">
    <property type="taxonomic scope" value="Eukaryota"/>
</dbReference>
<dbReference type="EMBL" id="ABDF02000086">
    <property type="protein sequence ID" value="EHK18423.1"/>
    <property type="molecule type" value="Genomic_DNA"/>
</dbReference>
<accession>G9N497</accession>
<dbReference type="Gene3D" id="3.40.50.720">
    <property type="entry name" value="NAD(P)-binding Rossmann-like Domain"/>
    <property type="match status" value="1"/>
</dbReference>
<dbReference type="GeneID" id="25794661"/>
<dbReference type="PRINTS" id="PR00080">
    <property type="entry name" value="SDRFAMILY"/>
</dbReference>
<keyword evidence="2" id="KW-0560">Oxidoreductase</keyword>
<comment type="caution">
    <text evidence="4">The sequence shown here is derived from an EMBL/GenBank/DDBJ whole genome shotgun (WGS) entry which is preliminary data.</text>
</comment>
<dbReference type="Proteomes" id="UP000007115">
    <property type="component" value="Unassembled WGS sequence"/>
</dbReference>
<dbReference type="GO" id="GO:0000140">
    <property type="term" value="F:acylglycerone-phosphate reductase (NADP+) activity"/>
    <property type="evidence" value="ECO:0007669"/>
    <property type="project" value="TreeGrafter"/>
</dbReference>
<dbReference type="GO" id="GO:0019433">
    <property type="term" value="P:triglyceride catabolic process"/>
    <property type="evidence" value="ECO:0007669"/>
    <property type="project" value="TreeGrafter"/>
</dbReference>
<evidence type="ECO:0000256" key="2">
    <source>
        <dbReference type="ARBA" id="ARBA00023002"/>
    </source>
</evidence>
<dbReference type="AlphaFoldDB" id="G9N497"/>
<dbReference type="GO" id="GO:0004806">
    <property type="term" value="F:triacylglycerol lipase activity"/>
    <property type="evidence" value="ECO:0007669"/>
    <property type="project" value="TreeGrafter"/>
</dbReference>
<dbReference type="GO" id="GO:0006654">
    <property type="term" value="P:phosphatidic acid biosynthetic process"/>
    <property type="evidence" value="ECO:0007669"/>
    <property type="project" value="TreeGrafter"/>
</dbReference>